<evidence type="ECO:0000256" key="3">
    <source>
        <dbReference type="ARBA" id="ARBA00022729"/>
    </source>
</evidence>
<keyword evidence="3" id="KW-0732">Signal</keyword>
<dbReference type="InterPro" id="IPR050492">
    <property type="entry name" value="Bact_metal-bind_prot9"/>
</dbReference>
<evidence type="ECO:0000313" key="6">
    <source>
        <dbReference type="Proteomes" id="UP001063368"/>
    </source>
</evidence>
<reference evidence="5" key="1">
    <citation type="submission" date="2022-09" db="EMBL/GenBank/DDBJ databases">
        <authorList>
            <person name="Li D."/>
            <person name="Cheng J."/>
            <person name="Li Y."/>
        </authorList>
    </citation>
    <scope>NUCLEOTIDE SEQUENCE</scope>
    <source>
        <strain evidence="5">DL</strain>
    </source>
</reference>
<dbReference type="EMBL" id="CP106856">
    <property type="protein sequence ID" value="UYB35950.1"/>
    <property type="molecule type" value="Genomic_DNA"/>
</dbReference>
<dbReference type="PANTHER" id="PTHR42953:SF3">
    <property type="entry name" value="HIGH-AFFINITY ZINC UPTAKE SYSTEM PROTEIN ZNUA"/>
    <property type="match status" value="1"/>
</dbReference>
<gene>
    <name evidence="5" type="ORF">N9A08_15255</name>
</gene>
<accession>A0ABY6FRV6</accession>
<dbReference type="PRINTS" id="PR00691">
    <property type="entry name" value="ADHESINB"/>
</dbReference>
<sequence length="289" mass="29901">MLLSGCTAGNGAAADGNPSLEALASFYPLQFVVQAVGGDAVDVSSLTPPGAEPHNLELSPAMVSDLAAASLVVYASGFQPAADAAVQQTAPEHALDVAGTADLQASDGTSLSAGSGHSAADPHFWLDPLRLAAVTEQVRATLSDIDPEHASAYTENAEELIQDLELLDEQYTAGLASCQRRTIVVSHEAYGYLASRYGLEQAGIAGIDPEAEPAPARVAKIQRVIEGSDVTTIFTESLVNPKVAETIAADLGIRTAVLDPLESLTDPGTDYLSVMRSNLSALQEALGCE</sequence>
<name>A0ABY6FRV6_9MICC</name>
<dbReference type="Gene3D" id="3.40.50.1980">
    <property type="entry name" value="Nitrogenase molybdenum iron protein domain"/>
    <property type="match status" value="2"/>
</dbReference>
<dbReference type="InterPro" id="IPR006128">
    <property type="entry name" value="Lipoprotein_PsaA-like"/>
</dbReference>
<evidence type="ECO:0000256" key="4">
    <source>
        <dbReference type="RuleBase" id="RU003512"/>
    </source>
</evidence>
<keyword evidence="6" id="KW-1185">Reference proteome</keyword>
<comment type="similarity">
    <text evidence="1 4">Belongs to the bacterial solute-binding protein 9 family.</text>
</comment>
<evidence type="ECO:0000313" key="5">
    <source>
        <dbReference type="EMBL" id="UYB35950.1"/>
    </source>
</evidence>
<protein>
    <submittedName>
        <fullName evidence="5">Metal ABC transporter substrate-binding protein</fullName>
    </submittedName>
</protein>
<evidence type="ECO:0000256" key="2">
    <source>
        <dbReference type="ARBA" id="ARBA00022448"/>
    </source>
</evidence>
<dbReference type="PRINTS" id="PR00690">
    <property type="entry name" value="ADHESNFAMILY"/>
</dbReference>
<dbReference type="PANTHER" id="PTHR42953">
    <property type="entry name" value="HIGH-AFFINITY ZINC UPTAKE SYSTEM PROTEIN ZNUA-RELATED"/>
    <property type="match status" value="1"/>
</dbReference>
<dbReference type="InterPro" id="IPR006127">
    <property type="entry name" value="ZnuA-like"/>
</dbReference>
<evidence type="ECO:0000256" key="1">
    <source>
        <dbReference type="ARBA" id="ARBA00011028"/>
    </source>
</evidence>
<keyword evidence="2 4" id="KW-0813">Transport</keyword>
<dbReference type="Proteomes" id="UP001063368">
    <property type="component" value="Chromosome"/>
</dbReference>
<dbReference type="RefSeq" id="WP_263127799.1">
    <property type="nucleotide sequence ID" value="NZ_CP106856.1"/>
</dbReference>
<dbReference type="SUPFAM" id="SSF53807">
    <property type="entry name" value="Helical backbone' metal receptor"/>
    <property type="match status" value="1"/>
</dbReference>
<organism evidence="5 6">
    <name type="scientific">Arthrobacter koreensis</name>
    <dbReference type="NCBI Taxonomy" id="199136"/>
    <lineage>
        <taxon>Bacteria</taxon>
        <taxon>Bacillati</taxon>
        <taxon>Actinomycetota</taxon>
        <taxon>Actinomycetes</taxon>
        <taxon>Micrococcales</taxon>
        <taxon>Micrococcaceae</taxon>
        <taxon>Arthrobacter</taxon>
    </lineage>
</organism>
<proteinExistence type="inferred from homology"/>
<dbReference type="Pfam" id="PF01297">
    <property type="entry name" value="ZnuA"/>
    <property type="match status" value="1"/>
</dbReference>
<dbReference type="InterPro" id="IPR006129">
    <property type="entry name" value="AdhesinB"/>
</dbReference>